<organism evidence="2">
    <name type="scientific">Brassica napus</name>
    <name type="common">Rape</name>
    <dbReference type="NCBI Taxonomy" id="3708"/>
    <lineage>
        <taxon>Eukaryota</taxon>
        <taxon>Viridiplantae</taxon>
        <taxon>Streptophyta</taxon>
        <taxon>Embryophyta</taxon>
        <taxon>Tracheophyta</taxon>
        <taxon>Spermatophyta</taxon>
        <taxon>Magnoliopsida</taxon>
        <taxon>eudicotyledons</taxon>
        <taxon>Gunneridae</taxon>
        <taxon>Pentapetalae</taxon>
        <taxon>rosids</taxon>
        <taxon>malvids</taxon>
        <taxon>Brassicales</taxon>
        <taxon>Brassicaceae</taxon>
        <taxon>Brassiceae</taxon>
        <taxon>Brassica</taxon>
    </lineage>
</organism>
<keyword evidence="1" id="KW-0812">Transmembrane</keyword>
<feature type="transmembrane region" description="Helical" evidence="1">
    <location>
        <begin position="125"/>
        <end position="143"/>
    </location>
</feature>
<evidence type="ECO:0000256" key="1">
    <source>
        <dbReference type="SAM" id="Phobius"/>
    </source>
</evidence>
<protein>
    <submittedName>
        <fullName evidence="2">(rape) hypothetical protein</fullName>
    </submittedName>
</protein>
<sequence length="144" mass="16821">MERKKKLQEKVVMRAQKEAEKELKADYIYYLCYLIHWFVSKIFVLFFQECEKKAKKKAAANSSSPPELDRAINELEEVRALDSGKEKQRSIFPRESFRYKHPGRGTEALPKAILNRRKAHKYSPWGLLSAALALALCLLFLFLQ</sequence>
<feature type="transmembrane region" description="Helical" evidence="1">
    <location>
        <begin position="27"/>
        <end position="47"/>
    </location>
</feature>
<accession>A0A816YC68</accession>
<gene>
    <name evidence="2" type="ORF">DARMORV10_A01P38630.1</name>
</gene>
<proteinExistence type="predicted"/>
<dbReference type="EMBL" id="HG994355">
    <property type="protein sequence ID" value="CAF2154960.1"/>
    <property type="molecule type" value="Genomic_DNA"/>
</dbReference>
<dbReference type="Proteomes" id="UP001295469">
    <property type="component" value="Chromosome A01"/>
</dbReference>
<name>A0A816YC68_BRANA</name>
<keyword evidence="1" id="KW-0472">Membrane</keyword>
<evidence type="ECO:0000313" key="2">
    <source>
        <dbReference type="EMBL" id="CAF2154960.1"/>
    </source>
</evidence>
<keyword evidence="1" id="KW-1133">Transmembrane helix</keyword>
<dbReference type="AlphaFoldDB" id="A0A816YC68"/>
<reference evidence="2" key="1">
    <citation type="submission" date="2021-01" db="EMBL/GenBank/DDBJ databases">
        <authorList>
            <consortium name="Genoscope - CEA"/>
            <person name="William W."/>
        </authorList>
    </citation>
    <scope>NUCLEOTIDE SEQUENCE</scope>
</reference>